<dbReference type="Pfam" id="PF07571">
    <property type="entry name" value="TAF6_C"/>
    <property type="match status" value="1"/>
</dbReference>
<protein>
    <recommendedName>
        <fullName evidence="6">TBP-associated factor 6</fullName>
    </recommendedName>
    <alternativeName>
        <fullName evidence="7">Transcription initiation factor TFIID subunit 6</fullName>
    </alternativeName>
</protein>
<dbReference type="SMART" id="SM00803">
    <property type="entry name" value="TAF"/>
    <property type="match status" value="1"/>
</dbReference>
<gene>
    <name evidence="10" type="ORF">HYDPIDRAFT_28538</name>
</gene>
<evidence type="ECO:0000256" key="6">
    <source>
        <dbReference type="ARBA" id="ARBA00076308"/>
    </source>
</evidence>
<dbReference type="GO" id="GO:0005669">
    <property type="term" value="C:transcription factor TFIID complex"/>
    <property type="evidence" value="ECO:0007669"/>
    <property type="project" value="InterPro"/>
</dbReference>
<evidence type="ECO:0000256" key="8">
    <source>
        <dbReference type="SAM" id="MobiDB-lite"/>
    </source>
</evidence>
<dbReference type="InterPro" id="IPR011442">
    <property type="entry name" value="TAF6_C"/>
</dbReference>
<keyword evidence="4" id="KW-0804">Transcription</keyword>
<dbReference type="CDD" id="cd22931">
    <property type="entry name" value="HFD_TAF6"/>
    <property type="match status" value="1"/>
</dbReference>
<organism evidence="10 11">
    <name type="scientific">Hydnomerulius pinastri MD-312</name>
    <dbReference type="NCBI Taxonomy" id="994086"/>
    <lineage>
        <taxon>Eukaryota</taxon>
        <taxon>Fungi</taxon>
        <taxon>Dikarya</taxon>
        <taxon>Basidiomycota</taxon>
        <taxon>Agaricomycotina</taxon>
        <taxon>Agaricomycetes</taxon>
        <taxon>Agaricomycetidae</taxon>
        <taxon>Boletales</taxon>
        <taxon>Boletales incertae sedis</taxon>
        <taxon>Leucogyrophana</taxon>
    </lineage>
</organism>
<dbReference type="InterPro" id="IPR046344">
    <property type="entry name" value="TAF6_C_sf"/>
</dbReference>
<accession>A0A0C9VGA1</accession>
<sequence>MSKPGPKSKSAQTHHAGVYKADTIKDVAESLGITSLSDAVASSLASDVEYRIHQVVEEASRFMRHARRTTLTTGDIDLALRTLNIEPLYGHTPHAPSTFRRALPFPHLASAGAVYFVEDEEIDFDKVLREEKITVPRGVNWTAHWLAVEGVQPLVPENPPAVPREEPGPATAAVNGKSPQPSSNILAQGRQQQQSSQQNQQNQLVKQVLSRELQLYYTRLTSSLLPPSSSPSDVTKRTAALASLRADAGLQALLPYLVRWVGEGVVGALREGTDGEQEGKTLEVLLDVVGAILENGTLFIEPYLHQLLPAILSTLLHSSLPRSHATHLRTAAAQTLGRLLTQHSTTYPSLSPRIMKTLLVALLGGSASGSTSNPGPLNGFASGFTNGNGSPSAEPRGAPKPLGTREGAIRGLVGIGKEAVRKGVLEGGGARIVGEECAISGGDGVDGVVDAVMTALQTLYPLSDMAESLDPAIEEDAKLIGRLNDVLGDFFTERIVSRGDRTWAAGVLESVGS</sequence>
<evidence type="ECO:0000256" key="2">
    <source>
        <dbReference type="ARBA" id="ARBA00007688"/>
    </source>
</evidence>
<dbReference type="SUPFAM" id="SSF48371">
    <property type="entry name" value="ARM repeat"/>
    <property type="match status" value="1"/>
</dbReference>
<proteinExistence type="inferred from homology"/>
<dbReference type="Pfam" id="PF02969">
    <property type="entry name" value="TAF"/>
    <property type="match status" value="1"/>
</dbReference>
<dbReference type="InterPro" id="IPR016024">
    <property type="entry name" value="ARM-type_fold"/>
</dbReference>
<dbReference type="CDD" id="cd08050">
    <property type="entry name" value="TAF6C"/>
    <property type="match status" value="1"/>
</dbReference>
<evidence type="ECO:0000256" key="1">
    <source>
        <dbReference type="ARBA" id="ARBA00004123"/>
    </source>
</evidence>
<evidence type="ECO:0000256" key="7">
    <source>
        <dbReference type="ARBA" id="ARBA00093655"/>
    </source>
</evidence>
<dbReference type="Gene3D" id="1.10.20.10">
    <property type="entry name" value="Histone, subunit A"/>
    <property type="match status" value="1"/>
</dbReference>
<dbReference type="InterPro" id="IPR004823">
    <property type="entry name" value="TAF_TATA-bd_Histone-like_dom"/>
</dbReference>
<dbReference type="GO" id="GO:0051123">
    <property type="term" value="P:RNA polymerase II preinitiation complex assembly"/>
    <property type="evidence" value="ECO:0007669"/>
    <property type="project" value="TreeGrafter"/>
</dbReference>
<dbReference type="OrthoDB" id="361039at2759"/>
<dbReference type="GO" id="GO:0000124">
    <property type="term" value="C:SAGA complex"/>
    <property type="evidence" value="ECO:0007669"/>
    <property type="project" value="InterPro"/>
</dbReference>
<feature type="compositionally biased region" description="Polar residues" evidence="8">
    <location>
        <begin position="177"/>
        <end position="190"/>
    </location>
</feature>
<evidence type="ECO:0000256" key="5">
    <source>
        <dbReference type="ARBA" id="ARBA00023242"/>
    </source>
</evidence>
<evidence type="ECO:0000256" key="4">
    <source>
        <dbReference type="ARBA" id="ARBA00023163"/>
    </source>
</evidence>
<evidence type="ECO:0000313" key="10">
    <source>
        <dbReference type="EMBL" id="KIJ64604.1"/>
    </source>
</evidence>
<dbReference type="Gene3D" id="1.25.40.770">
    <property type="entry name" value="TAF6, C-terminal HEAT repeat domain"/>
    <property type="match status" value="1"/>
</dbReference>
<dbReference type="GO" id="GO:0006325">
    <property type="term" value="P:chromatin organization"/>
    <property type="evidence" value="ECO:0007669"/>
    <property type="project" value="UniProtKB-ARBA"/>
</dbReference>
<evidence type="ECO:0000256" key="3">
    <source>
        <dbReference type="ARBA" id="ARBA00023015"/>
    </source>
</evidence>
<reference evidence="10 11" key="1">
    <citation type="submission" date="2014-04" db="EMBL/GenBank/DDBJ databases">
        <title>Evolutionary Origins and Diversification of the Mycorrhizal Mutualists.</title>
        <authorList>
            <consortium name="DOE Joint Genome Institute"/>
            <consortium name="Mycorrhizal Genomics Consortium"/>
            <person name="Kohler A."/>
            <person name="Kuo A."/>
            <person name="Nagy L.G."/>
            <person name="Floudas D."/>
            <person name="Copeland A."/>
            <person name="Barry K.W."/>
            <person name="Cichocki N."/>
            <person name="Veneault-Fourrey C."/>
            <person name="LaButti K."/>
            <person name="Lindquist E.A."/>
            <person name="Lipzen A."/>
            <person name="Lundell T."/>
            <person name="Morin E."/>
            <person name="Murat C."/>
            <person name="Riley R."/>
            <person name="Ohm R."/>
            <person name="Sun H."/>
            <person name="Tunlid A."/>
            <person name="Henrissat B."/>
            <person name="Grigoriev I.V."/>
            <person name="Hibbett D.S."/>
            <person name="Martin F."/>
        </authorList>
    </citation>
    <scope>NUCLEOTIDE SEQUENCE [LARGE SCALE GENOMIC DNA]</scope>
    <source>
        <strain evidence="10 11">MD-312</strain>
    </source>
</reference>
<dbReference type="EMBL" id="KN839846">
    <property type="protein sequence ID" value="KIJ64604.1"/>
    <property type="molecule type" value="Genomic_DNA"/>
</dbReference>
<dbReference type="GO" id="GO:0046695">
    <property type="term" value="C:SLIK (SAGA-like) complex"/>
    <property type="evidence" value="ECO:0007669"/>
    <property type="project" value="InterPro"/>
</dbReference>
<feature type="region of interest" description="Disordered" evidence="8">
    <location>
        <begin position="372"/>
        <end position="405"/>
    </location>
</feature>
<dbReference type="InterPro" id="IPR009072">
    <property type="entry name" value="Histone-fold"/>
</dbReference>
<feature type="domain" description="TATA box binding protein associated factor (TAF) histone-like fold" evidence="9">
    <location>
        <begin position="17"/>
        <end position="81"/>
    </location>
</feature>
<dbReference type="GO" id="GO:0016251">
    <property type="term" value="F:RNA polymerase II general transcription initiation factor activity"/>
    <property type="evidence" value="ECO:0007669"/>
    <property type="project" value="InterPro"/>
</dbReference>
<evidence type="ECO:0000313" key="11">
    <source>
        <dbReference type="Proteomes" id="UP000053820"/>
    </source>
</evidence>
<dbReference type="PANTHER" id="PTHR10221:SF9">
    <property type="entry name" value="TRANSCRIPTION INITIATION FACTOR TFIID SUBUNIT 6"/>
    <property type="match status" value="1"/>
</dbReference>
<dbReference type="FunFam" id="1.10.20.10:FF:000033">
    <property type="entry name" value="Transcription initiation factor TFIID complex subunit"/>
    <property type="match status" value="1"/>
</dbReference>
<feature type="compositionally biased region" description="Low complexity" evidence="8">
    <location>
        <begin position="191"/>
        <end position="203"/>
    </location>
</feature>
<comment type="subcellular location">
    <subcellularLocation>
        <location evidence="1">Nucleus</location>
    </subcellularLocation>
</comment>
<dbReference type="Proteomes" id="UP000053820">
    <property type="component" value="Unassembled WGS sequence"/>
</dbReference>
<dbReference type="PANTHER" id="PTHR10221">
    <property type="entry name" value="TRANSCRIPTION INITIATION FACTOR TFIID SUBUNIT 6"/>
    <property type="match status" value="1"/>
</dbReference>
<comment type="similarity">
    <text evidence="2">Belongs to the TAF6 family.</text>
</comment>
<dbReference type="AlphaFoldDB" id="A0A0C9VGA1"/>
<keyword evidence="3" id="KW-0805">Transcription regulation</keyword>
<feature type="region of interest" description="Disordered" evidence="8">
    <location>
        <begin position="157"/>
        <end position="203"/>
    </location>
</feature>
<name>A0A0C9VGA1_9AGAM</name>
<dbReference type="SUPFAM" id="SSF47113">
    <property type="entry name" value="Histone-fold"/>
    <property type="match status" value="1"/>
</dbReference>
<keyword evidence="11" id="KW-1185">Reference proteome</keyword>
<dbReference type="GO" id="GO:0003713">
    <property type="term" value="F:transcription coactivator activity"/>
    <property type="evidence" value="ECO:0007669"/>
    <property type="project" value="TreeGrafter"/>
</dbReference>
<dbReference type="GO" id="GO:0046982">
    <property type="term" value="F:protein heterodimerization activity"/>
    <property type="evidence" value="ECO:0007669"/>
    <property type="project" value="InterPro"/>
</dbReference>
<evidence type="ECO:0000259" key="9">
    <source>
        <dbReference type="SMART" id="SM00803"/>
    </source>
</evidence>
<dbReference type="InterPro" id="IPR037796">
    <property type="entry name" value="TAF6"/>
</dbReference>
<dbReference type="HOGENOM" id="CLU_021711_3_2_1"/>
<keyword evidence="5" id="KW-0539">Nucleus</keyword>